<name>A0AAV1DCU5_OLDCO</name>
<gene>
    <name evidence="3" type="ORF">OLC1_LOCUS14149</name>
</gene>
<dbReference type="InterPro" id="IPR032675">
    <property type="entry name" value="LRR_dom_sf"/>
</dbReference>
<proteinExistence type="predicted"/>
<dbReference type="AlphaFoldDB" id="A0AAV1DCU5"/>
<dbReference type="Gene3D" id="3.80.10.10">
    <property type="entry name" value="Ribonuclease Inhibitor"/>
    <property type="match status" value="1"/>
</dbReference>
<dbReference type="Proteomes" id="UP001161247">
    <property type="component" value="Chromosome 5"/>
</dbReference>
<accession>A0AAV1DCU5</accession>
<evidence type="ECO:0000259" key="2">
    <source>
        <dbReference type="Pfam" id="PF23598"/>
    </source>
</evidence>
<dbReference type="InterPro" id="IPR055414">
    <property type="entry name" value="LRR_R13L4/SHOC2-like"/>
</dbReference>
<evidence type="ECO:0000313" key="4">
    <source>
        <dbReference type="Proteomes" id="UP001161247"/>
    </source>
</evidence>
<sequence>MKAEDEKFWQWISAKDETYSSFHDSEYDFFYEPLNRPNYRPYEDYRLCFCVNREHFVASEPSGPFTRSLLYIPITDTYPRCPYDISFIPDKFKLLRVLDLETINMGISFASGIDLLLNLKYLAVGGDIESIPPSLSKLQNLETLVVKGLKKKVVLPDTIWRMKNLKHVHVTNRAIFTLHFAEDASISRLDNLVSLSLPCFKCQKPTNDMIMRFPNLRYLSCVALGPSDDFVDFCEFLALESLSKLEELKIMYHGKVLNAGQLNFPPSLRKLTLSNFRLPWSYISVIRGLQNLEVLKLISQAFEGSSWDMEDLEFGKLKYLKLDTLDIAHWVASCDNLPELQQLVVKNCKQLEEISVEDFPTLQKIEVQGCGKLPEELIQTIKEVEGLEVVINN</sequence>
<dbReference type="PANTHER" id="PTHR15140:SF39">
    <property type="entry name" value="LATE BLIGHT RESISTANCE PROTEIN HOMOLOG R1B-14"/>
    <property type="match status" value="1"/>
</dbReference>
<keyword evidence="1" id="KW-0677">Repeat</keyword>
<organism evidence="3 4">
    <name type="scientific">Oldenlandia corymbosa var. corymbosa</name>
    <dbReference type="NCBI Taxonomy" id="529605"/>
    <lineage>
        <taxon>Eukaryota</taxon>
        <taxon>Viridiplantae</taxon>
        <taxon>Streptophyta</taxon>
        <taxon>Embryophyta</taxon>
        <taxon>Tracheophyta</taxon>
        <taxon>Spermatophyta</taxon>
        <taxon>Magnoliopsida</taxon>
        <taxon>eudicotyledons</taxon>
        <taxon>Gunneridae</taxon>
        <taxon>Pentapetalae</taxon>
        <taxon>asterids</taxon>
        <taxon>lamiids</taxon>
        <taxon>Gentianales</taxon>
        <taxon>Rubiaceae</taxon>
        <taxon>Rubioideae</taxon>
        <taxon>Spermacoceae</taxon>
        <taxon>Hedyotis-Oldenlandia complex</taxon>
        <taxon>Oldenlandia</taxon>
    </lineage>
</organism>
<dbReference type="PANTHER" id="PTHR15140">
    <property type="entry name" value="TUBULIN-SPECIFIC CHAPERONE E"/>
    <property type="match status" value="1"/>
</dbReference>
<protein>
    <submittedName>
        <fullName evidence="3">OLC1v1004386C1</fullName>
    </submittedName>
</protein>
<dbReference type="EMBL" id="OX459122">
    <property type="protein sequence ID" value="CAI9105458.1"/>
    <property type="molecule type" value="Genomic_DNA"/>
</dbReference>
<reference evidence="3" key="1">
    <citation type="submission" date="2023-03" db="EMBL/GenBank/DDBJ databases">
        <authorList>
            <person name="Julca I."/>
        </authorList>
    </citation>
    <scope>NUCLEOTIDE SEQUENCE</scope>
</reference>
<feature type="domain" description="Disease resistance R13L4/SHOC-2-like LRR" evidence="2">
    <location>
        <begin position="90"/>
        <end position="295"/>
    </location>
</feature>
<evidence type="ECO:0000313" key="3">
    <source>
        <dbReference type="EMBL" id="CAI9105458.1"/>
    </source>
</evidence>
<evidence type="ECO:0000256" key="1">
    <source>
        <dbReference type="ARBA" id="ARBA00022737"/>
    </source>
</evidence>
<dbReference type="SUPFAM" id="SSF52058">
    <property type="entry name" value="L domain-like"/>
    <property type="match status" value="1"/>
</dbReference>
<keyword evidence="4" id="KW-1185">Reference proteome</keyword>
<dbReference type="Pfam" id="PF23598">
    <property type="entry name" value="LRR_14"/>
    <property type="match status" value="1"/>
</dbReference>